<dbReference type="SUPFAM" id="SSF53098">
    <property type="entry name" value="Ribonuclease H-like"/>
    <property type="match status" value="1"/>
</dbReference>
<dbReference type="SUPFAM" id="SSF56672">
    <property type="entry name" value="DNA/RNA polymerases"/>
    <property type="match status" value="1"/>
</dbReference>
<dbReference type="InterPro" id="IPR002156">
    <property type="entry name" value="RNaseH_domain"/>
</dbReference>
<dbReference type="InterPro" id="IPR000477">
    <property type="entry name" value="RT_dom"/>
</dbReference>
<dbReference type="CDD" id="cd06222">
    <property type="entry name" value="RNase_H_like"/>
    <property type="match status" value="1"/>
</dbReference>
<organism evidence="3">
    <name type="scientific">Fagus sylvatica</name>
    <name type="common">Beechnut</name>
    <dbReference type="NCBI Taxonomy" id="28930"/>
    <lineage>
        <taxon>Eukaryota</taxon>
        <taxon>Viridiplantae</taxon>
        <taxon>Streptophyta</taxon>
        <taxon>Embryophyta</taxon>
        <taxon>Tracheophyta</taxon>
        <taxon>Spermatophyta</taxon>
        <taxon>Magnoliopsida</taxon>
        <taxon>eudicotyledons</taxon>
        <taxon>Gunneridae</taxon>
        <taxon>Pentapetalae</taxon>
        <taxon>rosids</taxon>
        <taxon>fabids</taxon>
        <taxon>Fagales</taxon>
        <taxon>Fagaceae</taxon>
        <taxon>Fagus</taxon>
    </lineage>
</organism>
<evidence type="ECO:0008006" key="4">
    <source>
        <dbReference type="Google" id="ProtNLM"/>
    </source>
</evidence>
<feature type="domain" description="RNase H type-1" evidence="2">
    <location>
        <begin position="640"/>
        <end position="773"/>
    </location>
</feature>
<dbReference type="InterPro" id="IPR026960">
    <property type="entry name" value="RVT-Znf"/>
</dbReference>
<protein>
    <recommendedName>
        <fullName evidence="4">Reverse transcriptase domain-containing protein</fullName>
    </recommendedName>
</protein>
<sequence length="805" mass="91223">MTKSRSKVGNMAIKIDLEKAYDRLEWSFIRLTLQHFNLPQWWVDLIMSCISCSHLSILVNGEKTESFAPSRGIRQGDPLSPYIFILCMEFLAWLIQGEVHNGNWKGIKVSQQGPIFSHIFFADDLVLFAKATKANCYTINKVLNTFCQASGQKISTSKSRVYMHASTNPSRIAMVESELGFKISKEFGKYLGVPIITDARDKHAFDYLIEKVRDKLAGWKAKTLSMAGRCTLINSVSSAIPTHVMQCCLLPPKVCANLDKLNRNFLWGDTSAKKKIHLMKWDLISRPKDEGGLGIKRSRCRNKALLAKRMWALRLGSEDVWALSLRNKYPPTRSRFCQKSITWKSLKQANHICDKGMGHLIQNGRTIKFWTDNWLDSGPLRNLISGPLLHHEESLHLNEVWDSSGSWCLDTLSMLLPPSIINTILAVPRPITSPLEDGICWKPSSNGLFSSASAYKIALNLDQTLSPPGCWRWIWKLNTLPRIIFFIWQLCHEKLPTKILLAQWKITPDNICPLCNIDPESCLHLFRDCPVIQPLWHLLGFTATSHFFTQTPTRTWAKHWSLDTTAPSLFPQFQWKDIFPVLIWTIWTGRNKWVMEHIPLDIPSIIHRTKTITTELCFNLPRKEPNNNIETILVNWKPPPPNFFKLNTDGSVTGNPGPAGAGGIIRDHTGNWVKGFSRKIGNTNSLAAELWGLRDGLVLAQELNIKRLIIELDAKAILDLVQTANLTSLSYHPYGALISDCRSLIQAFEETRLQHTYREGNATADLLAKAGASLFCPFVVFDHPPLFIVSQILADSQGVQYPRLM</sequence>
<dbReference type="PROSITE" id="PS50879">
    <property type="entry name" value="RNASE_H_1"/>
    <property type="match status" value="1"/>
</dbReference>
<dbReference type="Pfam" id="PF13966">
    <property type="entry name" value="zf-RVT"/>
    <property type="match status" value="1"/>
</dbReference>
<evidence type="ECO:0000259" key="1">
    <source>
        <dbReference type="PROSITE" id="PS50878"/>
    </source>
</evidence>
<reference evidence="3" key="1">
    <citation type="submission" date="2018-02" db="EMBL/GenBank/DDBJ databases">
        <authorList>
            <person name="Cohen D.B."/>
            <person name="Kent A.D."/>
        </authorList>
    </citation>
    <scope>NUCLEOTIDE SEQUENCE</scope>
</reference>
<dbReference type="EMBL" id="OIVN01006107">
    <property type="protein sequence ID" value="SPD25217.1"/>
    <property type="molecule type" value="Genomic_DNA"/>
</dbReference>
<dbReference type="GO" id="GO:0003676">
    <property type="term" value="F:nucleic acid binding"/>
    <property type="evidence" value="ECO:0007669"/>
    <property type="project" value="InterPro"/>
</dbReference>
<dbReference type="InterPro" id="IPR044730">
    <property type="entry name" value="RNase_H-like_dom_plant"/>
</dbReference>
<evidence type="ECO:0000313" key="3">
    <source>
        <dbReference type="EMBL" id="SPD25217.1"/>
    </source>
</evidence>
<dbReference type="PANTHER" id="PTHR33116">
    <property type="entry name" value="REVERSE TRANSCRIPTASE ZINC-BINDING DOMAIN-CONTAINING PROTEIN-RELATED-RELATED"/>
    <property type="match status" value="1"/>
</dbReference>
<dbReference type="Pfam" id="PF13456">
    <property type="entry name" value="RVT_3"/>
    <property type="match status" value="1"/>
</dbReference>
<dbReference type="Gene3D" id="3.30.420.10">
    <property type="entry name" value="Ribonuclease H-like superfamily/Ribonuclease H"/>
    <property type="match status" value="1"/>
</dbReference>
<dbReference type="InterPro" id="IPR012337">
    <property type="entry name" value="RNaseH-like_sf"/>
</dbReference>
<dbReference type="AlphaFoldDB" id="A0A2N9IHI9"/>
<dbReference type="GO" id="GO:0004523">
    <property type="term" value="F:RNA-DNA hybrid ribonuclease activity"/>
    <property type="evidence" value="ECO:0007669"/>
    <property type="project" value="InterPro"/>
</dbReference>
<name>A0A2N9IHI9_FAGSY</name>
<dbReference type="Pfam" id="PF00078">
    <property type="entry name" value="RVT_1"/>
    <property type="match status" value="1"/>
</dbReference>
<gene>
    <name evidence="3" type="ORF">FSB_LOCUS53099</name>
</gene>
<proteinExistence type="predicted"/>
<dbReference type="InterPro" id="IPR043502">
    <property type="entry name" value="DNA/RNA_pol_sf"/>
</dbReference>
<dbReference type="InterPro" id="IPR036397">
    <property type="entry name" value="RNaseH_sf"/>
</dbReference>
<dbReference type="PANTHER" id="PTHR33116:SF70">
    <property type="entry name" value="NON-LTR RETROELEMENT REVERSE TRANSCRIPTASE-LIKE PROTEIN"/>
    <property type="match status" value="1"/>
</dbReference>
<accession>A0A2N9IHI9</accession>
<dbReference type="PROSITE" id="PS50878">
    <property type="entry name" value="RT_POL"/>
    <property type="match status" value="1"/>
</dbReference>
<evidence type="ECO:0000259" key="2">
    <source>
        <dbReference type="PROSITE" id="PS50879"/>
    </source>
</evidence>
<feature type="domain" description="Reverse transcriptase" evidence="1">
    <location>
        <begin position="1"/>
        <end position="195"/>
    </location>
</feature>